<accession>A7IB04</accession>
<dbReference type="SMART" id="SM00226">
    <property type="entry name" value="LMWPc"/>
    <property type="match status" value="1"/>
</dbReference>
<dbReference type="eggNOG" id="arCOG04425">
    <property type="taxonomic scope" value="Archaea"/>
</dbReference>
<dbReference type="InterPro" id="IPR036196">
    <property type="entry name" value="Ptyr_pPase_sf"/>
</dbReference>
<keyword evidence="5" id="KW-1185">Reference proteome</keyword>
<dbReference type="EMBL" id="CP000780">
    <property type="protein sequence ID" value="ABS56915.1"/>
    <property type="molecule type" value="Genomic_DNA"/>
</dbReference>
<evidence type="ECO:0000256" key="2">
    <source>
        <dbReference type="SAM" id="MobiDB-lite"/>
    </source>
</evidence>
<gene>
    <name evidence="4" type="ordered locus">Mboo_2401</name>
</gene>
<evidence type="ECO:0000313" key="4">
    <source>
        <dbReference type="EMBL" id="ABS56915.1"/>
    </source>
</evidence>
<dbReference type="RefSeq" id="WP_012107977.1">
    <property type="nucleotide sequence ID" value="NC_009712.1"/>
</dbReference>
<dbReference type="Pfam" id="PF01451">
    <property type="entry name" value="LMWPc"/>
    <property type="match status" value="1"/>
</dbReference>
<dbReference type="HOGENOM" id="CLU_071415_3_0_2"/>
<dbReference type="Proteomes" id="UP000002408">
    <property type="component" value="Chromosome"/>
</dbReference>
<evidence type="ECO:0000313" key="5">
    <source>
        <dbReference type="Proteomes" id="UP000002408"/>
    </source>
</evidence>
<organism evidence="4 5">
    <name type="scientific">Methanoregula boonei (strain DSM 21154 / JCM 14090 / 6A8)</name>
    <dbReference type="NCBI Taxonomy" id="456442"/>
    <lineage>
        <taxon>Archaea</taxon>
        <taxon>Methanobacteriati</taxon>
        <taxon>Methanobacteriota</taxon>
        <taxon>Stenosarchaea group</taxon>
        <taxon>Methanomicrobia</taxon>
        <taxon>Methanomicrobiales</taxon>
        <taxon>Methanoregulaceae</taxon>
        <taxon>Methanoregula</taxon>
    </lineage>
</organism>
<dbReference type="SUPFAM" id="SSF52788">
    <property type="entry name" value="Phosphotyrosine protein phosphatases I"/>
    <property type="match status" value="1"/>
</dbReference>
<dbReference type="GO" id="GO:0046685">
    <property type="term" value="P:response to arsenic-containing substance"/>
    <property type="evidence" value="ECO:0007669"/>
    <property type="project" value="UniProtKB-KW"/>
</dbReference>
<name>A7IB04_METB6</name>
<evidence type="ECO:0000259" key="3">
    <source>
        <dbReference type="SMART" id="SM00226"/>
    </source>
</evidence>
<dbReference type="CDD" id="cd16345">
    <property type="entry name" value="LMWP_ArsC"/>
    <property type="match status" value="1"/>
</dbReference>
<keyword evidence="1" id="KW-0059">Arsenical resistance</keyword>
<feature type="region of interest" description="Disordered" evidence="2">
    <location>
        <begin position="141"/>
        <end position="169"/>
    </location>
</feature>
<dbReference type="InterPro" id="IPR023485">
    <property type="entry name" value="Ptyr_pPase"/>
</dbReference>
<dbReference type="GeneID" id="5411622"/>
<feature type="domain" description="Phosphotyrosine protein phosphatase I" evidence="3">
    <location>
        <begin position="8"/>
        <end position="142"/>
    </location>
</feature>
<dbReference type="PANTHER" id="PTHR43428">
    <property type="entry name" value="ARSENATE REDUCTASE"/>
    <property type="match status" value="1"/>
</dbReference>
<protein>
    <submittedName>
        <fullName evidence="4">Protein tyrosine phosphatase</fullName>
    </submittedName>
</protein>
<dbReference type="PANTHER" id="PTHR43428:SF1">
    <property type="entry name" value="ARSENATE REDUCTASE"/>
    <property type="match status" value="1"/>
</dbReference>
<dbReference type="AlphaFoldDB" id="A7IB04"/>
<dbReference type="Gene3D" id="3.40.50.2300">
    <property type="match status" value="1"/>
</dbReference>
<dbReference type="KEGG" id="mbn:Mboo_2401"/>
<proteinExistence type="predicted"/>
<reference evidence="5" key="1">
    <citation type="journal article" date="2015" name="Microbiology">
        <title>Genome of Methanoregula boonei 6A8 reveals adaptations to oligotrophic peatland environments.</title>
        <authorList>
            <person name="Braeuer S."/>
            <person name="Cadillo-Quiroz H."/>
            <person name="Kyrpides N."/>
            <person name="Woyke T."/>
            <person name="Goodwin L."/>
            <person name="Detter C."/>
            <person name="Podell S."/>
            <person name="Yavitt J.B."/>
            <person name="Zinder S.H."/>
        </authorList>
    </citation>
    <scope>NUCLEOTIDE SEQUENCE [LARGE SCALE GENOMIC DNA]</scope>
    <source>
        <strain evidence="5">DSM 21154 / JCM 14090 / 6A8</strain>
    </source>
</reference>
<sequence length="169" mass="18977">MRADTKNQTVIFVCSFNSVRSPIAEGFLREKGAGKYSVCSAGIAPIRVRPGAIRVMQEINIDISGHTPASLYQYRNQEYDYVVTLCDNVRTTAQEVLQGGDRFIHRNFVSPQEIGKPPDETLADYRRVRDEIGLWIEEIFPQPGQDFPKGTGINSPDRATTQQRTYGPP</sequence>
<feature type="compositionally biased region" description="Polar residues" evidence="2">
    <location>
        <begin position="152"/>
        <end position="169"/>
    </location>
</feature>
<evidence type="ECO:0000256" key="1">
    <source>
        <dbReference type="ARBA" id="ARBA00022849"/>
    </source>
</evidence>
<dbReference type="OrthoDB" id="295776at2157"/>
<dbReference type="STRING" id="456442.Mboo_2401"/>